<evidence type="ECO:0000313" key="1">
    <source>
        <dbReference type="EMBL" id="GAG02769.1"/>
    </source>
</evidence>
<name>X0UAA1_9ZZZZ</name>
<feature type="non-terminal residue" evidence="1">
    <location>
        <position position="1"/>
    </location>
</feature>
<sequence>AEICVEIRNPTSEGHDMVVNFAWANFGIGLPFTPINGPRLVHLPPHSMVKECLYWVPPVSGQVCLEITLEMEGYEPLKSQRNVDVNEPLQPGVKDQLTFPVGNPYAYPVDISLGIVPHKAGWGIEIDTDVLLDVGPDETRFVTLSVTPPADAPVLTDGELIVDVEAFVEGALLSGFRKVFRPPVPLHVSPDPPYAEREISVFPYPVMVGVPTEICVELRNPTSDPQDVVVHFAWANFGIGLPFTPIDGPRLVHLPPHSLVKECLHWVPP</sequence>
<reference evidence="1" key="1">
    <citation type="journal article" date="2014" name="Front. Microbiol.">
        <title>High frequency of phylogenetically diverse reductive dehalogenase-homologous genes in deep subseafloor sedimentary metagenomes.</title>
        <authorList>
            <person name="Kawai M."/>
            <person name="Futagami T."/>
            <person name="Toyoda A."/>
            <person name="Takaki Y."/>
            <person name="Nishi S."/>
            <person name="Hori S."/>
            <person name="Arai W."/>
            <person name="Tsubouchi T."/>
            <person name="Morono Y."/>
            <person name="Uchiyama I."/>
            <person name="Ito T."/>
            <person name="Fujiyama A."/>
            <person name="Inagaki F."/>
            <person name="Takami H."/>
        </authorList>
    </citation>
    <scope>NUCLEOTIDE SEQUENCE</scope>
    <source>
        <strain evidence="1">Expedition CK06-06</strain>
    </source>
</reference>
<feature type="non-terminal residue" evidence="1">
    <location>
        <position position="269"/>
    </location>
</feature>
<accession>X0UAA1</accession>
<proteinExistence type="predicted"/>
<gene>
    <name evidence="1" type="ORF">S01H1_38152</name>
</gene>
<comment type="caution">
    <text evidence="1">The sequence shown here is derived from an EMBL/GenBank/DDBJ whole genome shotgun (WGS) entry which is preliminary data.</text>
</comment>
<dbReference type="EMBL" id="BARS01023996">
    <property type="protein sequence ID" value="GAG02769.1"/>
    <property type="molecule type" value="Genomic_DNA"/>
</dbReference>
<organism evidence="1">
    <name type="scientific">marine sediment metagenome</name>
    <dbReference type="NCBI Taxonomy" id="412755"/>
    <lineage>
        <taxon>unclassified sequences</taxon>
        <taxon>metagenomes</taxon>
        <taxon>ecological metagenomes</taxon>
    </lineage>
</organism>
<protein>
    <submittedName>
        <fullName evidence="1">Uncharacterized protein</fullName>
    </submittedName>
</protein>
<dbReference type="AlphaFoldDB" id="X0UAA1"/>